<accession>A0ABQ3TU05</accession>
<sequence>MCGCAWSATDASPRSCRPAPSPSTNGTNTDPRRPRTVHQSNSNNTGIIGGRNAGADALGREPDPAEWLFFLDNDAPLPPHRRVLARLIAQAQQHPGPHTYSPDWPARTT</sequence>
<dbReference type="EMBL" id="BNEK01000002">
    <property type="protein sequence ID" value="GHJ26806.1"/>
    <property type="molecule type" value="Genomic_DNA"/>
</dbReference>
<proteinExistence type="predicted"/>
<reference evidence="2" key="1">
    <citation type="submission" date="2024-05" db="EMBL/GenBank/DDBJ databases">
        <title>Whole genome shotgun sequence of Streptomyces hygroscopicus NBRC 113678.</title>
        <authorList>
            <person name="Komaki H."/>
            <person name="Tamura T."/>
        </authorList>
    </citation>
    <scope>NUCLEOTIDE SEQUENCE</scope>
    <source>
        <strain evidence="2">N11-34</strain>
    </source>
</reference>
<feature type="compositionally biased region" description="Polar residues" evidence="1">
    <location>
        <begin position="37"/>
        <end position="46"/>
    </location>
</feature>
<evidence type="ECO:0000313" key="3">
    <source>
        <dbReference type="Proteomes" id="UP001054854"/>
    </source>
</evidence>
<name>A0ABQ3TU05_STRHY</name>
<dbReference type="CDD" id="cd00761">
    <property type="entry name" value="Glyco_tranf_GTA_type"/>
    <property type="match status" value="1"/>
</dbReference>
<dbReference type="SUPFAM" id="SSF53448">
    <property type="entry name" value="Nucleotide-diphospho-sugar transferases"/>
    <property type="match status" value="1"/>
</dbReference>
<gene>
    <name evidence="2" type="ORF">TPA0910_12390</name>
</gene>
<keyword evidence="3" id="KW-1185">Reference proteome</keyword>
<comment type="caution">
    <text evidence="2">The sequence shown here is derived from an EMBL/GenBank/DDBJ whole genome shotgun (WGS) entry which is preliminary data.</text>
</comment>
<protein>
    <recommendedName>
        <fullName evidence="4">Glycosyltransferase 2-like domain-containing protein</fullName>
    </recommendedName>
</protein>
<organism evidence="2 3">
    <name type="scientific">Streptomyces hygroscopicus</name>
    <dbReference type="NCBI Taxonomy" id="1912"/>
    <lineage>
        <taxon>Bacteria</taxon>
        <taxon>Bacillati</taxon>
        <taxon>Actinomycetota</taxon>
        <taxon>Actinomycetes</taxon>
        <taxon>Kitasatosporales</taxon>
        <taxon>Streptomycetaceae</taxon>
        <taxon>Streptomyces</taxon>
        <taxon>Streptomyces violaceusniger group</taxon>
    </lineage>
</organism>
<evidence type="ECO:0000256" key="1">
    <source>
        <dbReference type="SAM" id="MobiDB-lite"/>
    </source>
</evidence>
<dbReference type="InterPro" id="IPR029044">
    <property type="entry name" value="Nucleotide-diphossugar_trans"/>
</dbReference>
<feature type="region of interest" description="Disordered" evidence="1">
    <location>
        <begin position="1"/>
        <end position="59"/>
    </location>
</feature>
<evidence type="ECO:0000313" key="2">
    <source>
        <dbReference type="EMBL" id="GHJ26806.1"/>
    </source>
</evidence>
<evidence type="ECO:0008006" key="4">
    <source>
        <dbReference type="Google" id="ProtNLM"/>
    </source>
</evidence>
<dbReference type="Proteomes" id="UP001054854">
    <property type="component" value="Unassembled WGS sequence"/>
</dbReference>